<dbReference type="GO" id="GO:0008270">
    <property type="term" value="F:zinc ion binding"/>
    <property type="evidence" value="ECO:0007669"/>
    <property type="project" value="TreeGrafter"/>
</dbReference>
<dbReference type="PANTHER" id="PTHR36928">
    <property type="entry name" value="PHOSPHATASE YCDX-RELATED"/>
    <property type="match status" value="1"/>
</dbReference>
<evidence type="ECO:0000313" key="2">
    <source>
        <dbReference type="EMBL" id="PWJ51796.1"/>
    </source>
</evidence>
<dbReference type="SUPFAM" id="SSF47802">
    <property type="entry name" value="DNA polymerase beta, N-terminal domain-like"/>
    <property type="match status" value="1"/>
</dbReference>
<keyword evidence="3" id="KW-1185">Reference proteome</keyword>
<dbReference type="Pfam" id="PF02811">
    <property type="entry name" value="PHP"/>
    <property type="match status" value="1"/>
</dbReference>
<dbReference type="InterPro" id="IPR004013">
    <property type="entry name" value="PHP_dom"/>
</dbReference>
<dbReference type="GO" id="GO:0005829">
    <property type="term" value="C:cytosol"/>
    <property type="evidence" value="ECO:0007669"/>
    <property type="project" value="TreeGrafter"/>
</dbReference>
<evidence type="ECO:0000313" key="3">
    <source>
        <dbReference type="Proteomes" id="UP000245469"/>
    </source>
</evidence>
<dbReference type="RefSeq" id="WP_109775390.1">
    <property type="nucleotide sequence ID" value="NZ_QGDQ01000020.1"/>
</dbReference>
<keyword evidence="2" id="KW-0378">Hydrolase</keyword>
<dbReference type="FunFam" id="3.20.20.140:FF:000047">
    <property type="entry name" value="PHP domain-containing protein"/>
    <property type="match status" value="1"/>
</dbReference>
<dbReference type="Proteomes" id="UP000245469">
    <property type="component" value="Unassembled WGS sequence"/>
</dbReference>
<dbReference type="InterPro" id="IPR010996">
    <property type="entry name" value="HHH_MUS81"/>
</dbReference>
<proteinExistence type="predicted"/>
<dbReference type="InterPro" id="IPR016195">
    <property type="entry name" value="Pol/histidinol_Pase-like"/>
</dbReference>
<dbReference type="Gene3D" id="1.10.150.110">
    <property type="entry name" value="DNA polymerase beta, N-terminal domain-like"/>
    <property type="match status" value="1"/>
</dbReference>
<reference evidence="2 3" key="1">
    <citation type="submission" date="2018-03" db="EMBL/GenBank/DDBJ databases">
        <title>Genomic Encyclopedia of Archaeal and Bacterial Type Strains, Phase II (KMG-II): from individual species to whole genera.</title>
        <authorList>
            <person name="Goeker M."/>
        </authorList>
    </citation>
    <scope>NUCLEOTIDE SEQUENCE [LARGE SCALE GENOMIC DNA]</scope>
    <source>
        <strain evidence="2 3">DSM 44889</strain>
    </source>
</reference>
<sequence length="354" mass="37777">MHPVDALRRTAFLLEREQAATPRVKAFRTAATVLGGLPEEELAQRVAAGTLTELRGVGPRTAAVATQAAQGLEPDYLAELEERRRASGDLVELDDDAAALLAALRGDLHVHTDWSDGGSPPQEVAATAVELGHEYLALTDHSGGLRVANGLSPRRLERQLDLVDALAGQLAPFRLLSGIEVDITEDGGLDCPDELLERVDVVVASVHSKLGGRSSSEEMTARMLGALEHPRVRVLGHCTGRLVAKGADQPTSRRPAQRPEAPFDAAAVFARCAQRGVAVEVNARPERLDPPMRLLRQALEAGCLVSIDTDAHAPGQLDWRAFGAARAAAAGVDHGRVVTTWPVERLLGWLRVAG</sequence>
<dbReference type="InterPro" id="IPR027421">
    <property type="entry name" value="DNA_pol_lamdba_lyase_dom_sf"/>
</dbReference>
<gene>
    <name evidence="2" type="ORF">BXY45_12074</name>
</gene>
<dbReference type="PANTHER" id="PTHR36928:SF1">
    <property type="entry name" value="PHOSPHATASE YCDX-RELATED"/>
    <property type="match status" value="1"/>
</dbReference>
<organism evidence="2 3">
    <name type="scientific">Quadrisphaera granulorum</name>
    <dbReference type="NCBI Taxonomy" id="317664"/>
    <lineage>
        <taxon>Bacteria</taxon>
        <taxon>Bacillati</taxon>
        <taxon>Actinomycetota</taxon>
        <taxon>Actinomycetes</taxon>
        <taxon>Kineosporiales</taxon>
        <taxon>Kineosporiaceae</taxon>
        <taxon>Quadrisphaera</taxon>
    </lineage>
</organism>
<dbReference type="GO" id="GO:0042578">
    <property type="term" value="F:phosphoric ester hydrolase activity"/>
    <property type="evidence" value="ECO:0007669"/>
    <property type="project" value="TreeGrafter"/>
</dbReference>
<dbReference type="InterPro" id="IPR003141">
    <property type="entry name" value="Pol/His_phosphatase_N"/>
</dbReference>
<protein>
    <submittedName>
        <fullName evidence="2">Putative hydrolase</fullName>
    </submittedName>
</protein>
<dbReference type="InterPro" id="IPR047967">
    <property type="entry name" value="PolX_PHP"/>
</dbReference>
<dbReference type="SUPFAM" id="SSF89550">
    <property type="entry name" value="PHP domain-like"/>
    <property type="match status" value="1"/>
</dbReference>
<dbReference type="Pfam" id="PF14716">
    <property type="entry name" value="HHH_8"/>
    <property type="match status" value="1"/>
</dbReference>
<dbReference type="Gene3D" id="3.20.20.140">
    <property type="entry name" value="Metal-dependent hydrolases"/>
    <property type="match status" value="1"/>
</dbReference>
<dbReference type="EMBL" id="QGDQ01000020">
    <property type="protein sequence ID" value="PWJ51796.1"/>
    <property type="molecule type" value="Genomic_DNA"/>
</dbReference>
<comment type="caution">
    <text evidence="2">The sequence shown here is derived from an EMBL/GenBank/DDBJ whole genome shotgun (WGS) entry which is preliminary data.</text>
</comment>
<dbReference type="InterPro" id="IPR050243">
    <property type="entry name" value="PHP_phosphatase"/>
</dbReference>
<accession>A0A316A1I2</accession>
<dbReference type="NCBIfam" id="NF005928">
    <property type="entry name" value="PRK07945.1"/>
    <property type="match status" value="1"/>
</dbReference>
<dbReference type="OrthoDB" id="9808747at2"/>
<evidence type="ECO:0000259" key="1">
    <source>
        <dbReference type="SMART" id="SM00481"/>
    </source>
</evidence>
<name>A0A316A1I2_9ACTN</name>
<feature type="domain" description="Polymerase/histidinol phosphatase N-terminal" evidence="1">
    <location>
        <begin position="106"/>
        <end position="185"/>
    </location>
</feature>
<dbReference type="SMART" id="SM00481">
    <property type="entry name" value="POLIIIAc"/>
    <property type="match status" value="1"/>
</dbReference>
<dbReference type="CDD" id="cd07436">
    <property type="entry name" value="PHP_PolX"/>
    <property type="match status" value="1"/>
</dbReference>
<dbReference type="AlphaFoldDB" id="A0A316A1I2"/>